<evidence type="ECO:0000256" key="3">
    <source>
        <dbReference type="ARBA" id="ARBA00022842"/>
    </source>
</evidence>
<dbReference type="Gene3D" id="6.10.250.2860">
    <property type="match status" value="1"/>
</dbReference>
<evidence type="ECO:0000256" key="7">
    <source>
        <dbReference type="PIRSR" id="PIRSR006809-2"/>
    </source>
</evidence>
<dbReference type="InterPro" id="IPR016496">
    <property type="entry name" value="GTPase_HflX"/>
</dbReference>
<evidence type="ECO:0000256" key="2">
    <source>
        <dbReference type="ARBA" id="ARBA00022741"/>
    </source>
</evidence>
<dbReference type="InterPro" id="IPR032305">
    <property type="entry name" value="GTP-bd_M"/>
</dbReference>
<name>L9YHK4_NATGS</name>
<dbReference type="Pfam" id="PF16360">
    <property type="entry name" value="GTP-bdg_M"/>
    <property type="match status" value="1"/>
</dbReference>
<evidence type="ECO:0000256" key="1">
    <source>
        <dbReference type="ARBA" id="ARBA00022723"/>
    </source>
</evidence>
<dbReference type="NCBIfam" id="TIGR03156">
    <property type="entry name" value="GTP_HflX"/>
    <property type="match status" value="1"/>
</dbReference>
<feature type="binding site" evidence="6">
    <location>
        <begin position="214"/>
        <end position="221"/>
    </location>
    <ligand>
        <name>GTP</name>
        <dbReference type="ChEBI" id="CHEBI:37565"/>
    </ligand>
</feature>
<dbReference type="PROSITE" id="PS51705">
    <property type="entry name" value="G_HFLX"/>
    <property type="match status" value="1"/>
</dbReference>
<sequence length="455" mass="50461">MRIDGNETRTASASSVNPTYPGMRAIIAKRVDSGTPDTSEIRDLAAAAGYTVVGEVTQSRTADSALQIGEGKANELATKVAGTDATTVIFDNRLGPYQTYNLGQLLPEGVEVIDRFTLILEIFGQRAQTRKAQLQVELAELRYELPRAEAKTSLAKREEHPGFMGLGEYDESREQDIKNQISRIRDELERIEQTEQQRRERRRDSGFDLVALAGYTNAGKSTLLRRLAADLDVDENEDLHRDLESTAESQDKLFTTLGTTTRRADIEPRDVLVTDTVGFISDLPHWLVESFKSTLDSVYRADLVLLVVDVSESVDAIHEKLVTCHDTLYERNEAPIVTVLNKIDAVDDEALAEKREAISSLAPSPVTVSAKEGANVDALLERIDRELPDWEEERLVLPMTDDTMSLVSWIHDNANVEDVSYGDDDVLVSFEARPAVISQARSRAGELQTAQLESA</sequence>
<keyword evidence="3 7" id="KW-0460">Magnesium</keyword>
<feature type="binding site" evidence="7">
    <location>
        <position position="256"/>
    </location>
    <ligand>
        <name>Mg(2+)</name>
        <dbReference type="ChEBI" id="CHEBI:18420"/>
    </ligand>
</feature>
<dbReference type="EMBL" id="AOIC01000012">
    <property type="protein sequence ID" value="ELY73569.1"/>
    <property type="molecule type" value="Genomic_DNA"/>
</dbReference>
<comment type="caution">
    <text evidence="10">The sequence shown here is derived from an EMBL/GenBank/DDBJ whole genome shotgun (WGS) entry which is preliminary data.</text>
</comment>
<evidence type="ECO:0000259" key="9">
    <source>
        <dbReference type="PROSITE" id="PS51705"/>
    </source>
</evidence>
<dbReference type="Proteomes" id="UP000011613">
    <property type="component" value="Unassembled WGS sequence"/>
</dbReference>
<evidence type="ECO:0000256" key="6">
    <source>
        <dbReference type="PIRSR" id="PIRSR006809-1"/>
    </source>
</evidence>
<protein>
    <recommendedName>
        <fullName evidence="5">GTPase HflX</fullName>
    </recommendedName>
    <alternativeName>
        <fullName evidence="5">GTP-binding protein HflX</fullName>
    </alternativeName>
</protein>
<dbReference type="SUPFAM" id="SSF52540">
    <property type="entry name" value="P-loop containing nucleoside triphosphate hydrolases"/>
    <property type="match status" value="1"/>
</dbReference>
<evidence type="ECO:0000256" key="8">
    <source>
        <dbReference type="SAM" id="Coils"/>
    </source>
</evidence>
<keyword evidence="5" id="KW-0963">Cytoplasm</keyword>
<dbReference type="PANTHER" id="PTHR10229:SF8">
    <property type="entry name" value="GTPASE HFLX"/>
    <property type="match status" value="1"/>
</dbReference>
<keyword evidence="2 5" id="KW-0547">Nucleotide-binding</keyword>
<dbReference type="GO" id="GO:0046872">
    <property type="term" value="F:metal ion binding"/>
    <property type="evidence" value="ECO:0007669"/>
    <property type="project" value="UniProtKB-KW"/>
</dbReference>
<dbReference type="GO" id="GO:0003924">
    <property type="term" value="F:GTPase activity"/>
    <property type="evidence" value="ECO:0007669"/>
    <property type="project" value="UniProtKB-UniRule"/>
</dbReference>
<dbReference type="PANTHER" id="PTHR10229">
    <property type="entry name" value="GTP-BINDING PROTEIN HFLX"/>
    <property type="match status" value="1"/>
</dbReference>
<proteinExistence type="inferred from homology"/>
<evidence type="ECO:0000256" key="4">
    <source>
        <dbReference type="ARBA" id="ARBA00023134"/>
    </source>
</evidence>
<dbReference type="CDD" id="cd01878">
    <property type="entry name" value="HflX"/>
    <property type="match status" value="1"/>
</dbReference>
<dbReference type="PIRSF" id="PIRSF006809">
    <property type="entry name" value="GTP-binding_hflX_prd"/>
    <property type="match status" value="1"/>
</dbReference>
<dbReference type="InterPro" id="IPR042108">
    <property type="entry name" value="GTPase_HflX_N_sf"/>
</dbReference>
<comment type="subcellular location">
    <subcellularLocation>
        <location evidence="5">Cytoplasm</location>
    </subcellularLocation>
    <text evidence="5">May associate with membranes.</text>
</comment>
<dbReference type="PATRIC" id="fig|797304.7.peg.233"/>
<dbReference type="HAMAP" id="MF_00900">
    <property type="entry name" value="GTPase_HflX"/>
    <property type="match status" value="1"/>
</dbReference>
<dbReference type="GO" id="GO:0005737">
    <property type="term" value="C:cytoplasm"/>
    <property type="evidence" value="ECO:0007669"/>
    <property type="project" value="UniProtKB-SubCell"/>
</dbReference>
<comment type="subunit">
    <text evidence="5">Monomer. Associates with the 50S ribosomal subunit.</text>
</comment>
<dbReference type="InterPro" id="IPR027417">
    <property type="entry name" value="P-loop_NTPase"/>
</dbReference>
<evidence type="ECO:0000313" key="10">
    <source>
        <dbReference type="EMBL" id="ELY73569.1"/>
    </source>
</evidence>
<feature type="coiled-coil region" evidence="8">
    <location>
        <begin position="124"/>
        <end position="204"/>
    </location>
</feature>
<comment type="cofactor">
    <cofactor evidence="7">
        <name>Mg(2+)</name>
        <dbReference type="ChEBI" id="CHEBI:18420"/>
    </cofactor>
</comment>
<accession>L9YHK4</accession>
<gene>
    <name evidence="5" type="primary">hflX</name>
    <name evidence="10" type="ORF">C490_01175</name>
</gene>
<feature type="binding site" evidence="6">
    <location>
        <begin position="341"/>
        <end position="344"/>
    </location>
    <ligand>
        <name>GTP</name>
        <dbReference type="ChEBI" id="CHEBI:37565"/>
    </ligand>
</feature>
<keyword evidence="8" id="KW-0175">Coiled coil</keyword>
<dbReference type="GO" id="GO:0005525">
    <property type="term" value="F:GTP binding"/>
    <property type="evidence" value="ECO:0007669"/>
    <property type="project" value="UniProtKB-UniRule"/>
</dbReference>
<feature type="binding site" evidence="7">
    <location>
        <position position="221"/>
    </location>
    <ligand>
        <name>Mg(2+)</name>
        <dbReference type="ChEBI" id="CHEBI:18420"/>
    </ligand>
</feature>
<dbReference type="Gene3D" id="3.40.50.300">
    <property type="entry name" value="P-loop containing nucleotide triphosphate hydrolases"/>
    <property type="match status" value="1"/>
</dbReference>
<dbReference type="InterPro" id="IPR025121">
    <property type="entry name" value="GTPase_HflX_N"/>
</dbReference>
<feature type="binding site" evidence="6">
    <location>
        <begin position="275"/>
        <end position="278"/>
    </location>
    <ligand>
        <name>GTP</name>
        <dbReference type="ChEBI" id="CHEBI:37565"/>
    </ligand>
</feature>
<feature type="domain" description="Hflx-type G" evidence="9">
    <location>
        <begin position="208"/>
        <end position="391"/>
    </location>
</feature>
<evidence type="ECO:0000256" key="5">
    <source>
        <dbReference type="HAMAP-Rule" id="MF_00900"/>
    </source>
</evidence>
<dbReference type="GO" id="GO:0043022">
    <property type="term" value="F:ribosome binding"/>
    <property type="evidence" value="ECO:0007669"/>
    <property type="project" value="TreeGrafter"/>
</dbReference>
<dbReference type="Gene3D" id="3.40.50.11060">
    <property type="entry name" value="GTPase HflX, N-terminal domain"/>
    <property type="match status" value="1"/>
</dbReference>
<organism evidence="10 11">
    <name type="scientific">Natronobacterium gregoryi (strain ATCC 43098 / DSM 3393 / CCM 3738 / CIP 104747 / IAM 13177 / JCM 8860 / NBRC 102187 / NCIMB 2189 / SP2)</name>
    <dbReference type="NCBI Taxonomy" id="797304"/>
    <lineage>
        <taxon>Archaea</taxon>
        <taxon>Methanobacteriati</taxon>
        <taxon>Methanobacteriota</taxon>
        <taxon>Stenosarchaea group</taxon>
        <taxon>Halobacteria</taxon>
        <taxon>Halobacteriales</taxon>
        <taxon>Natrialbaceae</taxon>
        <taxon>Natronobacterium</taxon>
    </lineage>
</organism>
<keyword evidence="1 7" id="KW-0479">Metal-binding</keyword>
<comment type="similarity">
    <text evidence="5">Belongs to the TRAFAC class OBG-HflX-like GTPase superfamily. HflX GTPase family.</text>
</comment>
<comment type="function">
    <text evidence="5">GTPase that associates with the 50S ribosomal subunit and may have a role during protein synthesis or ribosome biogenesis.</text>
</comment>
<dbReference type="Pfam" id="PF13167">
    <property type="entry name" value="GTP-bdg_N"/>
    <property type="match status" value="1"/>
</dbReference>
<dbReference type="AlphaFoldDB" id="L9YHK4"/>
<keyword evidence="4 5" id="KW-0342">GTP-binding</keyword>
<dbReference type="Pfam" id="PF01926">
    <property type="entry name" value="MMR_HSR1"/>
    <property type="match status" value="1"/>
</dbReference>
<feature type="binding site" evidence="6">
    <location>
        <begin position="369"/>
        <end position="371"/>
    </location>
    <ligand>
        <name>GTP</name>
        <dbReference type="ChEBI" id="CHEBI:37565"/>
    </ligand>
</feature>
<evidence type="ECO:0000313" key="11">
    <source>
        <dbReference type="Proteomes" id="UP000011613"/>
    </source>
</evidence>
<reference evidence="10 11" key="1">
    <citation type="journal article" date="2014" name="PLoS Genet.">
        <title>Phylogenetically driven sequencing of extremely halophilic archaea reveals strategies for static and dynamic osmo-response.</title>
        <authorList>
            <person name="Becker E.A."/>
            <person name="Seitzer P.M."/>
            <person name="Tritt A."/>
            <person name="Larsen D."/>
            <person name="Krusor M."/>
            <person name="Yao A.I."/>
            <person name="Wu D."/>
            <person name="Madern D."/>
            <person name="Eisen J.A."/>
            <person name="Darling A.E."/>
            <person name="Facciotti M.T."/>
        </authorList>
    </citation>
    <scope>NUCLEOTIDE SEQUENCE [LARGE SCALE GENOMIC DNA]</scope>
    <source>
        <strain evidence="10 11">SP2</strain>
    </source>
</reference>
<dbReference type="InterPro" id="IPR006073">
    <property type="entry name" value="GTP-bd"/>
</dbReference>
<dbReference type="InterPro" id="IPR030394">
    <property type="entry name" value="G_HFLX_dom"/>
</dbReference>